<dbReference type="SMART" id="SM00667">
    <property type="entry name" value="LisH"/>
    <property type="match status" value="1"/>
</dbReference>
<dbReference type="InterPro" id="IPR003877">
    <property type="entry name" value="SPRY_dom"/>
</dbReference>
<dbReference type="InterPro" id="IPR001870">
    <property type="entry name" value="B30.2/SPRY"/>
</dbReference>
<dbReference type="InterPro" id="IPR013144">
    <property type="entry name" value="CRA_dom"/>
</dbReference>
<dbReference type="Pfam" id="PF10607">
    <property type="entry name" value="CTLH"/>
    <property type="match status" value="1"/>
</dbReference>
<sequence>MTNSYPHGSPGVPDTGMPTGAPGLMPRRSSYASVVSGAASALSQQYQPSRSGAFANLLNHPDFAYETSPQNPASHSRYDPRNFDMDYNTNGSGRGRSWSGGRGGQLPSWSSAFGSLTNGPGYGEFGGGHLDTFFIPSYLKDSKYVQKLEEAHKAKVLAHKDGPSAHSSQPGSLSTSASSMSLHTKVVPSHRGMTYDSYRMDKKSNSRARMWYLLFRGHNHITQKRRVCSIGIGFSSKSVPLSRLPGWEPESWAYHGDDGNSFCCQTSGKHYGPPFTAGDIIGCGVNFRTGSAFFTKNGDHLGTAFREIRGKLFPSVGMKKTGEHIRSPFVFDIDGMMSYRSLNAQTDKLSKQDEKKQIRMQIEATSTAKLAPKLNETELIQKLVLQFLQHDGYVETARAFAEEVHAEKKALSLDANAIISGFDVKEDEDAGHRQHGDVEKALKHTNAFYPHVLKDNEHVYFRLRCLKFIEMTRQGAELLKHTNSASNGIKKANGHNYYEEYVDHGMELDDQSQNNNNWDKMDTEDSTNNQAEYDRLMGETLLYGRDLAAEFKDDPRREVKKALEDIFALMAYKDPFSSKDVSHLLDPSGRVAVAEELNSAILLSLGKSSSAALEQLYQQTTVLLEDLREGGGPGAFVNIDDYANPDKPLSRF</sequence>
<keyword evidence="6" id="KW-1185">Reference proteome</keyword>
<dbReference type="SMART" id="SM00449">
    <property type="entry name" value="SPRY"/>
    <property type="match status" value="1"/>
</dbReference>
<feature type="region of interest" description="Disordered" evidence="2">
    <location>
        <begin position="65"/>
        <end position="104"/>
    </location>
</feature>
<evidence type="ECO:0000256" key="2">
    <source>
        <dbReference type="SAM" id="MobiDB-lite"/>
    </source>
</evidence>
<dbReference type="InterPro" id="IPR043136">
    <property type="entry name" value="B30.2/SPRY_sf"/>
</dbReference>
<dbReference type="SUPFAM" id="SSF49899">
    <property type="entry name" value="Concanavalin A-like lectins/glucanases"/>
    <property type="match status" value="1"/>
</dbReference>
<organism evidence="5 6">
    <name type="scientific">Hyphodiscus hymeniophilus</name>
    <dbReference type="NCBI Taxonomy" id="353542"/>
    <lineage>
        <taxon>Eukaryota</taxon>
        <taxon>Fungi</taxon>
        <taxon>Dikarya</taxon>
        <taxon>Ascomycota</taxon>
        <taxon>Pezizomycotina</taxon>
        <taxon>Leotiomycetes</taxon>
        <taxon>Helotiales</taxon>
        <taxon>Hyphodiscaceae</taxon>
        <taxon>Hyphodiscus</taxon>
    </lineage>
</organism>
<evidence type="ECO:0000313" key="5">
    <source>
        <dbReference type="EMBL" id="KAG0646060.1"/>
    </source>
</evidence>
<reference evidence="5" key="1">
    <citation type="submission" date="2019-07" db="EMBL/GenBank/DDBJ databases">
        <title>Hyphodiscus hymeniophilus genome sequencing and assembly.</title>
        <authorList>
            <person name="Kramer G."/>
            <person name="Nodwell J."/>
        </authorList>
    </citation>
    <scope>NUCLEOTIDE SEQUENCE</scope>
    <source>
        <strain evidence="5">ATCC 34498</strain>
    </source>
</reference>
<evidence type="ECO:0000259" key="3">
    <source>
        <dbReference type="PROSITE" id="PS50188"/>
    </source>
</evidence>
<dbReference type="InterPro" id="IPR006595">
    <property type="entry name" value="CTLH_C"/>
</dbReference>
<feature type="region of interest" description="Disordered" evidence="2">
    <location>
        <begin position="157"/>
        <end position="180"/>
    </location>
</feature>
<dbReference type="InterPro" id="IPR050618">
    <property type="entry name" value="Ubq-SigPath_Reg"/>
</dbReference>
<name>A0A9P6SNE9_9HELO</name>
<feature type="domain" description="CTLH" evidence="4">
    <location>
        <begin position="436"/>
        <end position="479"/>
    </location>
</feature>
<feature type="domain" description="B30.2/SPRY" evidence="3">
    <location>
        <begin position="141"/>
        <end position="334"/>
    </location>
</feature>
<feature type="compositionally biased region" description="Gly residues" evidence="2">
    <location>
        <begin position="92"/>
        <end position="104"/>
    </location>
</feature>
<dbReference type="EMBL" id="VNKQ01000016">
    <property type="protein sequence ID" value="KAG0646060.1"/>
    <property type="molecule type" value="Genomic_DNA"/>
</dbReference>
<evidence type="ECO:0000259" key="4">
    <source>
        <dbReference type="PROSITE" id="PS50897"/>
    </source>
</evidence>
<dbReference type="InterPro" id="IPR006594">
    <property type="entry name" value="LisH"/>
</dbReference>
<dbReference type="AlphaFoldDB" id="A0A9P6SNE9"/>
<dbReference type="PROSITE" id="PS50896">
    <property type="entry name" value="LISH"/>
    <property type="match status" value="1"/>
</dbReference>
<proteinExistence type="predicted"/>
<dbReference type="InterPro" id="IPR013320">
    <property type="entry name" value="ConA-like_dom_sf"/>
</dbReference>
<evidence type="ECO:0000256" key="1">
    <source>
        <dbReference type="ARBA" id="ARBA00002343"/>
    </source>
</evidence>
<dbReference type="PROSITE" id="PS50897">
    <property type="entry name" value="CTLH"/>
    <property type="match status" value="1"/>
</dbReference>
<dbReference type="Proteomes" id="UP000785200">
    <property type="component" value="Unassembled WGS sequence"/>
</dbReference>
<dbReference type="SMART" id="SM00757">
    <property type="entry name" value="CRA"/>
    <property type="match status" value="1"/>
</dbReference>
<accession>A0A9P6SNE9</accession>
<gene>
    <name evidence="5" type="ORF">D0Z07_8356</name>
</gene>
<feature type="region of interest" description="Disordered" evidence="2">
    <location>
        <begin position="1"/>
        <end position="25"/>
    </location>
</feature>
<dbReference type="OrthoDB" id="25503at2759"/>
<dbReference type="PANTHER" id="PTHR12864">
    <property type="entry name" value="RAN BINDING PROTEIN 9-RELATED"/>
    <property type="match status" value="1"/>
</dbReference>
<comment type="function">
    <text evidence="1">Involved in the proteasome-dependent degradation of fructose-1,6-bisphosphatase.</text>
</comment>
<dbReference type="InterPro" id="IPR024964">
    <property type="entry name" value="CTLH/CRA"/>
</dbReference>
<protein>
    <submittedName>
        <fullName evidence="5">Ran-binding 9</fullName>
    </submittedName>
</protein>
<evidence type="ECO:0000313" key="6">
    <source>
        <dbReference type="Proteomes" id="UP000785200"/>
    </source>
</evidence>
<comment type="caution">
    <text evidence="5">The sequence shown here is derived from an EMBL/GenBank/DDBJ whole genome shotgun (WGS) entry which is preliminary data.</text>
</comment>
<dbReference type="Gene3D" id="2.60.120.920">
    <property type="match status" value="1"/>
</dbReference>
<dbReference type="Pfam" id="PF00622">
    <property type="entry name" value="SPRY"/>
    <property type="match status" value="1"/>
</dbReference>
<dbReference type="PROSITE" id="PS50188">
    <property type="entry name" value="B302_SPRY"/>
    <property type="match status" value="1"/>
</dbReference>